<protein>
    <submittedName>
        <fullName evidence="1">Uncharacterized protein</fullName>
    </submittedName>
</protein>
<organism evidence="1 2">
    <name type="scientific">Flaviaesturariibacter flavus</name>
    <dbReference type="NCBI Taxonomy" id="2502780"/>
    <lineage>
        <taxon>Bacteria</taxon>
        <taxon>Pseudomonadati</taxon>
        <taxon>Bacteroidota</taxon>
        <taxon>Chitinophagia</taxon>
        <taxon>Chitinophagales</taxon>
        <taxon>Chitinophagaceae</taxon>
        <taxon>Flaviaestuariibacter</taxon>
    </lineage>
</organism>
<dbReference type="OrthoDB" id="671785at2"/>
<keyword evidence="2" id="KW-1185">Reference proteome</keyword>
<sequence>MKSKIYGLLFVPAFFISCSEQKSNPSSDSDVDAARNFIRASLNNDFREAQAYLLPDSANAELLRLAEERRATLSREENINYRQSSIVIYDTRKIDDSTSIITYDNSYKKAKNDLRVVRRNGQWLVDLKYTLLRSDSTGKR</sequence>
<evidence type="ECO:0000313" key="2">
    <source>
        <dbReference type="Proteomes" id="UP000295334"/>
    </source>
</evidence>
<gene>
    <name evidence="1" type="ORF">EPD60_14115</name>
</gene>
<name>A0A4R1B7C5_9BACT</name>
<evidence type="ECO:0000313" key="1">
    <source>
        <dbReference type="EMBL" id="TCJ12408.1"/>
    </source>
</evidence>
<dbReference type="EMBL" id="SJZI01000050">
    <property type="protein sequence ID" value="TCJ12408.1"/>
    <property type="molecule type" value="Genomic_DNA"/>
</dbReference>
<accession>A0A4R1B7C5</accession>
<dbReference type="PROSITE" id="PS51257">
    <property type="entry name" value="PROKAR_LIPOPROTEIN"/>
    <property type="match status" value="1"/>
</dbReference>
<proteinExistence type="predicted"/>
<dbReference type="AlphaFoldDB" id="A0A4R1B7C5"/>
<reference evidence="1 2" key="1">
    <citation type="submission" date="2019-03" db="EMBL/GenBank/DDBJ databases">
        <authorList>
            <person name="Kim M.K.M."/>
        </authorList>
    </citation>
    <scope>NUCLEOTIDE SEQUENCE [LARGE SCALE GENOMIC DNA]</scope>
    <source>
        <strain evidence="1 2">17J68-12</strain>
    </source>
</reference>
<comment type="caution">
    <text evidence="1">The sequence shown here is derived from an EMBL/GenBank/DDBJ whole genome shotgun (WGS) entry which is preliminary data.</text>
</comment>
<dbReference type="RefSeq" id="WP_131450167.1">
    <property type="nucleotide sequence ID" value="NZ_SJZI01000050.1"/>
</dbReference>
<dbReference type="Proteomes" id="UP000295334">
    <property type="component" value="Unassembled WGS sequence"/>
</dbReference>